<dbReference type="AlphaFoldDB" id="A0AAN9GJW6"/>
<dbReference type="GO" id="GO:0003684">
    <property type="term" value="F:damaged DNA binding"/>
    <property type="evidence" value="ECO:0007669"/>
    <property type="project" value="TreeGrafter"/>
</dbReference>
<comment type="subcellular location">
    <subcellularLocation>
        <location evidence="1">Nucleus</location>
    </subcellularLocation>
</comment>
<sequence>MEGDNSRHRINGALMPNYQGKHVCVLGKAKDVDPNGKFFTLSTSDEKDIRVNMSNPLSEYVSGLTEVHGRVQGNILQCENYVLFSEDAAGKFDMGLYNQAVQLMEGCPEQYVQGVTES</sequence>
<evidence type="ECO:0000313" key="4">
    <source>
        <dbReference type="EMBL" id="KAK7109430.1"/>
    </source>
</evidence>
<dbReference type="CDD" id="cd04479">
    <property type="entry name" value="RPA3"/>
    <property type="match status" value="1"/>
</dbReference>
<dbReference type="GO" id="GO:0000724">
    <property type="term" value="P:double-strand break repair via homologous recombination"/>
    <property type="evidence" value="ECO:0007669"/>
    <property type="project" value="TreeGrafter"/>
</dbReference>
<dbReference type="EMBL" id="JBAMIC010000003">
    <property type="protein sequence ID" value="KAK7109430.1"/>
    <property type="molecule type" value="Genomic_DNA"/>
</dbReference>
<protein>
    <recommendedName>
        <fullName evidence="6">Replication protein A3</fullName>
    </recommendedName>
</protein>
<dbReference type="GO" id="GO:0006298">
    <property type="term" value="P:mismatch repair"/>
    <property type="evidence" value="ECO:0007669"/>
    <property type="project" value="TreeGrafter"/>
</dbReference>
<comment type="caution">
    <text evidence="4">The sequence shown here is derived from an EMBL/GenBank/DDBJ whole genome shotgun (WGS) entry which is preliminary data.</text>
</comment>
<evidence type="ECO:0008006" key="6">
    <source>
        <dbReference type="Google" id="ProtNLM"/>
    </source>
</evidence>
<accession>A0AAN9GJW6</accession>
<dbReference type="PANTHER" id="PTHR15114">
    <property type="entry name" value="REPLICATION PROTEIN A3"/>
    <property type="match status" value="1"/>
</dbReference>
<dbReference type="Proteomes" id="UP001374579">
    <property type="component" value="Unassembled WGS sequence"/>
</dbReference>
<dbReference type="InterPro" id="IPR012340">
    <property type="entry name" value="NA-bd_OB-fold"/>
</dbReference>
<gene>
    <name evidence="4" type="ORF">V1264_013473</name>
</gene>
<dbReference type="FunFam" id="2.40.50.140:FF:000395">
    <property type="entry name" value="Replication protein A3"/>
    <property type="match status" value="1"/>
</dbReference>
<dbReference type="Gene3D" id="2.40.50.140">
    <property type="entry name" value="Nucleic acid-binding proteins"/>
    <property type="match status" value="1"/>
</dbReference>
<dbReference type="GO" id="GO:0006289">
    <property type="term" value="P:nucleotide-excision repair"/>
    <property type="evidence" value="ECO:0007669"/>
    <property type="project" value="TreeGrafter"/>
</dbReference>
<evidence type="ECO:0000256" key="3">
    <source>
        <dbReference type="ARBA" id="ARBA00023242"/>
    </source>
</evidence>
<reference evidence="4 5" key="1">
    <citation type="submission" date="2024-02" db="EMBL/GenBank/DDBJ databases">
        <title>Chromosome-scale genome assembly of the rough periwinkle Littorina saxatilis.</title>
        <authorList>
            <person name="De Jode A."/>
            <person name="Faria R."/>
            <person name="Formenti G."/>
            <person name="Sims Y."/>
            <person name="Smith T.P."/>
            <person name="Tracey A."/>
            <person name="Wood J.M.D."/>
            <person name="Zagrodzka Z.B."/>
            <person name="Johannesson K."/>
            <person name="Butlin R.K."/>
            <person name="Leder E.H."/>
        </authorList>
    </citation>
    <scope>NUCLEOTIDE SEQUENCE [LARGE SCALE GENOMIC DNA]</scope>
    <source>
        <strain evidence="4">Snail1</strain>
        <tissue evidence="4">Muscle</tissue>
    </source>
</reference>
<organism evidence="4 5">
    <name type="scientific">Littorina saxatilis</name>
    <dbReference type="NCBI Taxonomy" id="31220"/>
    <lineage>
        <taxon>Eukaryota</taxon>
        <taxon>Metazoa</taxon>
        <taxon>Spiralia</taxon>
        <taxon>Lophotrochozoa</taxon>
        <taxon>Mollusca</taxon>
        <taxon>Gastropoda</taxon>
        <taxon>Caenogastropoda</taxon>
        <taxon>Littorinimorpha</taxon>
        <taxon>Littorinoidea</taxon>
        <taxon>Littorinidae</taxon>
        <taxon>Littorina</taxon>
    </lineage>
</organism>
<dbReference type="InterPro" id="IPR013970">
    <property type="entry name" value="Rfa2"/>
</dbReference>
<evidence type="ECO:0000256" key="1">
    <source>
        <dbReference type="ARBA" id="ARBA00004123"/>
    </source>
</evidence>
<name>A0AAN9GJW6_9CAEN</name>
<comment type="similarity">
    <text evidence="2">Belongs to the replication factor A protein 3 family.</text>
</comment>
<dbReference type="GO" id="GO:0006284">
    <property type="term" value="P:base-excision repair"/>
    <property type="evidence" value="ECO:0007669"/>
    <property type="project" value="TreeGrafter"/>
</dbReference>
<dbReference type="PANTHER" id="PTHR15114:SF1">
    <property type="entry name" value="REPLICATION PROTEIN A 14 KDA SUBUNIT"/>
    <property type="match status" value="1"/>
</dbReference>
<proteinExistence type="inferred from homology"/>
<dbReference type="SUPFAM" id="SSF50249">
    <property type="entry name" value="Nucleic acid-binding proteins"/>
    <property type="match status" value="1"/>
</dbReference>
<evidence type="ECO:0000313" key="5">
    <source>
        <dbReference type="Proteomes" id="UP001374579"/>
    </source>
</evidence>
<dbReference type="Pfam" id="PF08661">
    <property type="entry name" value="Rep_fac-A_3"/>
    <property type="match status" value="1"/>
</dbReference>
<dbReference type="GO" id="GO:0006260">
    <property type="term" value="P:DNA replication"/>
    <property type="evidence" value="ECO:0007669"/>
    <property type="project" value="InterPro"/>
</dbReference>
<dbReference type="GO" id="GO:0035861">
    <property type="term" value="C:site of double-strand break"/>
    <property type="evidence" value="ECO:0007669"/>
    <property type="project" value="TreeGrafter"/>
</dbReference>
<dbReference type="GO" id="GO:0003697">
    <property type="term" value="F:single-stranded DNA binding"/>
    <property type="evidence" value="ECO:0007669"/>
    <property type="project" value="TreeGrafter"/>
</dbReference>
<keyword evidence="3" id="KW-0539">Nucleus</keyword>
<dbReference type="GO" id="GO:0005662">
    <property type="term" value="C:DNA replication factor A complex"/>
    <property type="evidence" value="ECO:0007669"/>
    <property type="project" value="TreeGrafter"/>
</dbReference>
<keyword evidence="5" id="KW-1185">Reference proteome</keyword>
<evidence type="ECO:0000256" key="2">
    <source>
        <dbReference type="ARBA" id="ARBA00009761"/>
    </source>
</evidence>